<dbReference type="Pfam" id="PF01411">
    <property type="entry name" value="tRNA-synt_2c"/>
    <property type="match status" value="1"/>
</dbReference>
<dbReference type="Pfam" id="PF07973">
    <property type="entry name" value="tRNA_SAD"/>
    <property type="match status" value="1"/>
</dbReference>
<organism evidence="8 9">
    <name type="scientific">Allorhizobium terrae</name>
    <dbReference type="NCBI Taxonomy" id="1848972"/>
    <lineage>
        <taxon>Bacteria</taxon>
        <taxon>Pseudomonadati</taxon>
        <taxon>Pseudomonadota</taxon>
        <taxon>Alphaproteobacteria</taxon>
        <taxon>Hyphomicrobiales</taxon>
        <taxon>Rhizobiaceae</taxon>
        <taxon>Rhizobium/Agrobacterium group</taxon>
        <taxon>Allorhizobium</taxon>
    </lineage>
</organism>
<evidence type="ECO:0000256" key="2">
    <source>
        <dbReference type="ARBA" id="ARBA00004496"/>
    </source>
</evidence>
<dbReference type="InterPro" id="IPR051335">
    <property type="entry name" value="Alanyl-tRNA_Editing_Enzymes"/>
</dbReference>
<dbReference type="GO" id="GO:0006419">
    <property type="term" value="P:alanyl-tRNA aminoacylation"/>
    <property type="evidence" value="ECO:0007669"/>
    <property type="project" value="InterPro"/>
</dbReference>
<dbReference type="InterPro" id="IPR009000">
    <property type="entry name" value="Transl_B-barrel_sf"/>
</dbReference>
<feature type="domain" description="Alanyl-transfer RNA synthetases family profile" evidence="7">
    <location>
        <begin position="1"/>
        <end position="245"/>
    </location>
</feature>
<comment type="subcellular location">
    <subcellularLocation>
        <location evidence="2">Cytoplasm</location>
    </subcellularLocation>
</comment>
<dbReference type="InterPro" id="IPR018164">
    <property type="entry name" value="Ala-tRNA-synth_IIc_N"/>
</dbReference>
<accession>A0A4S4A1I8</accession>
<comment type="caution">
    <text evidence="8">The sequence shown here is derived from an EMBL/GenBank/DDBJ whole genome shotgun (WGS) entry which is preliminary data.</text>
</comment>
<evidence type="ECO:0000256" key="6">
    <source>
        <dbReference type="ARBA" id="ARBA00032577"/>
    </source>
</evidence>
<dbReference type="InterPro" id="IPR018165">
    <property type="entry name" value="Ala-tRNA-synth_IIc_core"/>
</dbReference>
<evidence type="ECO:0000313" key="8">
    <source>
        <dbReference type="EMBL" id="THF52219.1"/>
    </source>
</evidence>
<dbReference type="Gene3D" id="2.40.30.130">
    <property type="match status" value="1"/>
</dbReference>
<keyword evidence="9" id="KW-1185">Reference proteome</keyword>
<dbReference type="GO" id="GO:0003676">
    <property type="term" value="F:nucleic acid binding"/>
    <property type="evidence" value="ECO:0007669"/>
    <property type="project" value="InterPro"/>
</dbReference>
<dbReference type="Gene3D" id="3.30.980.10">
    <property type="entry name" value="Threonyl-trna Synthetase, Chain A, domain 2"/>
    <property type="match status" value="1"/>
</dbReference>
<dbReference type="PROSITE" id="PS50860">
    <property type="entry name" value="AA_TRNA_LIGASE_II_ALA"/>
    <property type="match status" value="1"/>
</dbReference>
<evidence type="ECO:0000259" key="7">
    <source>
        <dbReference type="PROSITE" id="PS50860"/>
    </source>
</evidence>
<dbReference type="GO" id="GO:0005524">
    <property type="term" value="F:ATP binding"/>
    <property type="evidence" value="ECO:0007669"/>
    <property type="project" value="InterPro"/>
</dbReference>
<dbReference type="Proteomes" id="UP000310754">
    <property type="component" value="Unassembled WGS sequence"/>
</dbReference>
<dbReference type="RefSeq" id="WP_190235271.1">
    <property type="nucleotide sequence ID" value="NZ_SSOA01000002.1"/>
</dbReference>
<protein>
    <recommendedName>
        <fullName evidence="3">Alanine--tRNA ligase</fullName>
    </recommendedName>
    <alternativeName>
        <fullName evidence="6">Alanyl-tRNA synthetase</fullName>
    </alternativeName>
</protein>
<dbReference type="EMBL" id="SSOA01000002">
    <property type="protein sequence ID" value="THF52219.1"/>
    <property type="molecule type" value="Genomic_DNA"/>
</dbReference>
<dbReference type="GO" id="GO:0002161">
    <property type="term" value="F:aminoacyl-tRNA deacylase activity"/>
    <property type="evidence" value="ECO:0007669"/>
    <property type="project" value="UniProtKB-ARBA"/>
</dbReference>
<evidence type="ECO:0000256" key="3">
    <source>
        <dbReference type="ARBA" id="ARBA00017959"/>
    </source>
</evidence>
<name>A0A4S4A1I8_9HYPH</name>
<dbReference type="SUPFAM" id="SSF50447">
    <property type="entry name" value="Translation proteins"/>
    <property type="match status" value="1"/>
</dbReference>
<evidence type="ECO:0000256" key="1">
    <source>
        <dbReference type="ARBA" id="ARBA00001947"/>
    </source>
</evidence>
<evidence type="ECO:0000313" key="9">
    <source>
        <dbReference type="Proteomes" id="UP000310754"/>
    </source>
</evidence>
<evidence type="ECO:0000256" key="5">
    <source>
        <dbReference type="ARBA" id="ARBA00022833"/>
    </source>
</evidence>
<dbReference type="PANTHER" id="PTHR43462">
    <property type="entry name" value="ALANYL-TRNA EDITING PROTEIN"/>
    <property type="match status" value="1"/>
</dbReference>
<keyword evidence="5" id="KW-0862">Zinc</keyword>
<keyword evidence="4" id="KW-0479">Metal-binding</keyword>
<dbReference type="AlphaFoldDB" id="A0A4S4A1I8"/>
<evidence type="ECO:0000256" key="4">
    <source>
        <dbReference type="ARBA" id="ARBA00022723"/>
    </source>
</evidence>
<dbReference type="PANTHER" id="PTHR43462:SF1">
    <property type="entry name" value="ALANYL-TRNA EDITING PROTEIN AARSD1"/>
    <property type="match status" value="1"/>
</dbReference>
<dbReference type="SMART" id="SM00863">
    <property type="entry name" value="tRNA_SAD"/>
    <property type="match status" value="1"/>
</dbReference>
<proteinExistence type="predicted"/>
<dbReference type="InterPro" id="IPR012947">
    <property type="entry name" value="tRNA_SAD"/>
</dbReference>
<dbReference type="GO" id="GO:0046872">
    <property type="term" value="F:metal ion binding"/>
    <property type="evidence" value="ECO:0007669"/>
    <property type="project" value="UniProtKB-KW"/>
</dbReference>
<dbReference type="SUPFAM" id="SSF55186">
    <property type="entry name" value="ThrRS/AlaRS common domain"/>
    <property type="match status" value="1"/>
</dbReference>
<dbReference type="GO" id="GO:0005737">
    <property type="term" value="C:cytoplasm"/>
    <property type="evidence" value="ECO:0007669"/>
    <property type="project" value="UniProtKB-SubCell"/>
</dbReference>
<reference evidence="8 9" key="1">
    <citation type="submission" date="2019-04" db="EMBL/GenBank/DDBJ databases">
        <title>Rhizobium terrae sp. nov., isolated from a paddy soil.</title>
        <authorList>
            <person name="Lin S.-Y."/>
            <person name="Hameed A."/>
            <person name="Huang H.-I."/>
            <person name="Young C.-C."/>
        </authorList>
    </citation>
    <scope>NUCLEOTIDE SEQUENCE [LARGE SCALE GENOMIC DNA]</scope>
    <source>
        <strain evidence="8 9">CC-HIH110</strain>
    </source>
</reference>
<dbReference type="GO" id="GO:0004813">
    <property type="term" value="F:alanine-tRNA ligase activity"/>
    <property type="evidence" value="ECO:0007669"/>
    <property type="project" value="InterPro"/>
</dbReference>
<dbReference type="InterPro" id="IPR018163">
    <property type="entry name" value="Thr/Ala-tRNA-synth_IIc_edit"/>
</dbReference>
<comment type="cofactor">
    <cofactor evidence="1">
        <name>Zn(2+)</name>
        <dbReference type="ChEBI" id="CHEBI:29105"/>
    </cofactor>
</comment>
<gene>
    <name evidence="8" type="ORF">E6C51_05255</name>
</gene>
<sequence length="245" mass="27029">MPTLPLFRDDFYLSTAEANVTAVHEDGSIELDQTCFYATSGGQPGDTGFLERADGSKIQLGMTVHGADKSIILHKPLADQPVAEIGEKLVLHVDWPRRYKLMRMHTACHLLSVVCPYPITGASVGEDESRVDFDMTDTIERADVTEKMMQLVTENHPVFVNWITDDELRANPNIVKSKNVRPPLGLGRVSLVCIGENSAVDSQPCGGTHVSETQEVGAIHIAKIEKKGKENRRFRIRFGSMDALA</sequence>